<evidence type="ECO:0000313" key="10">
    <source>
        <dbReference type="Proteomes" id="UP001562065"/>
    </source>
</evidence>
<reference evidence="9 10" key="1">
    <citation type="submission" date="2024-07" db="EMBL/GenBank/DDBJ databases">
        <authorList>
            <person name="Ren Q."/>
        </authorList>
    </citation>
    <scope>NUCLEOTIDE SEQUENCE [LARGE SCALE GENOMIC DNA]</scope>
    <source>
        <strain evidence="9 10">REN37</strain>
    </source>
</reference>
<feature type="domain" description="S-adenosylmethionine-dependent methyltransferase" evidence="7">
    <location>
        <begin position="467"/>
        <end position="671"/>
    </location>
</feature>
<dbReference type="PROSITE" id="PS01261">
    <property type="entry name" value="UPF0020"/>
    <property type="match status" value="1"/>
</dbReference>
<dbReference type="InterPro" id="IPR053943">
    <property type="entry name" value="RlmKL-like_Mtase_CS"/>
</dbReference>
<dbReference type="CDD" id="cd11715">
    <property type="entry name" value="THUMP_AdoMetMT"/>
    <property type="match status" value="1"/>
</dbReference>
<keyword evidence="3 9" id="KW-0489">Methyltransferase</keyword>
<dbReference type="CDD" id="cd02440">
    <property type="entry name" value="AdoMet_MTases"/>
    <property type="match status" value="1"/>
</dbReference>
<dbReference type="InterPro" id="IPR054170">
    <property type="entry name" value="RlmL_1st"/>
</dbReference>
<sequence>MSFIVTCMPGLASLLAQELMRLGVPSTPEGLAAVRLDAAESDQQMRDALTVCLWSRLAERVLYPLAIHEGAPDEAPELLAAAIDWPQQLGVGGQVHLKVDHERGLRGDTRVTRNRFLRCLPPNARSCEHSQGSLCLHLALGAERSEIRVDLSGEPLQRRGYRLDGGAAPLRETLAAAVLEAAEWPARVQAEEPARLVDPFCGSGTLLLEAAALALNIAPGLGRTEFGLLHWAPVPQAEWQTLRQQAQDARRSAPAGLSLKGFDADASALAAAHANAARAGLGALIHFERRELGALRRRDFIARDAVGTGLVVTNPPWGERLEEQERAGWLCQALGQVMLRCVPDWTALVIASKAEMLDRSGMEADAHWKVRNGPLTVYLRRMRPVRRPLPAPLQVIGELAFEPPEQAVALVNRLRKNSRQLRKWLDQSGVQAYRLYDRDLPEFNFSIDIYGDKVLLQEYAPPKSVDEAAAAQRRTWAVTAVRAALGAHREQVFLRTRAQQRGRGQYQKLDQANDYEVVQEGNVRLLVNLRDYLDSGLFLDHRPMRLRLGEEAAGARFLNLFGYTGAATLHAAAGGARSTVTVDASRKYLDWAGCNLALNGFGSVQHQLVRADVRQWVAENHHEFDLIFCDPPTFSNNKSRDDFVVQRDHAELIRNLMKHLAPGGALYFSCNFRRFEMDAEISRWYQVEDISRWSIPPDFQRNERIHYCFRISHGD</sequence>
<accession>A0ABV4AFZ9</accession>
<keyword evidence="1" id="KW-0963">Cytoplasm</keyword>
<dbReference type="GO" id="GO:0052915">
    <property type="term" value="F:23S rRNA (guanine(2445)-N(2))-methyltransferase activity"/>
    <property type="evidence" value="ECO:0007669"/>
    <property type="project" value="UniProtKB-EC"/>
</dbReference>
<evidence type="ECO:0000256" key="4">
    <source>
        <dbReference type="ARBA" id="ARBA00022679"/>
    </source>
</evidence>
<dbReference type="Gene3D" id="3.30.2130.30">
    <property type="match status" value="1"/>
</dbReference>
<dbReference type="NCBIfam" id="NF008748">
    <property type="entry name" value="PRK11783.1"/>
    <property type="match status" value="1"/>
</dbReference>
<organism evidence="9 10">
    <name type="scientific">Isoalcanivorax beigongshangi</name>
    <dbReference type="NCBI Taxonomy" id="3238810"/>
    <lineage>
        <taxon>Bacteria</taxon>
        <taxon>Pseudomonadati</taxon>
        <taxon>Pseudomonadota</taxon>
        <taxon>Gammaproteobacteria</taxon>
        <taxon>Oceanospirillales</taxon>
        <taxon>Alcanivoracaceae</taxon>
        <taxon>Isoalcanivorax</taxon>
    </lineage>
</organism>
<dbReference type="Gene3D" id="3.40.50.150">
    <property type="entry name" value="Vaccinia Virus protein VP39"/>
    <property type="match status" value="2"/>
</dbReference>
<dbReference type="PIRSF" id="PIRSF037618">
    <property type="entry name" value="RNA_Mtase_bacteria_prd"/>
    <property type="match status" value="1"/>
</dbReference>
<feature type="domain" description="RlmL ferredoxin-like" evidence="8">
    <location>
        <begin position="3"/>
        <end position="62"/>
    </location>
</feature>
<dbReference type="RefSeq" id="WP_369455009.1">
    <property type="nucleotide sequence ID" value="NZ_JBGCUO010000001.1"/>
</dbReference>
<evidence type="ECO:0000256" key="2">
    <source>
        <dbReference type="ARBA" id="ARBA00022552"/>
    </source>
</evidence>
<evidence type="ECO:0000313" key="9">
    <source>
        <dbReference type="EMBL" id="MEY1661760.1"/>
    </source>
</evidence>
<dbReference type="InterPro" id="IPR029063">
    <property type="entry name" value="SAM-dependent_MTases_sf"/>
</dbReference>
<evidence type="ECO:0000259" key="6">
    <source>
        <dbReference type="Pfam" id="PF01170"/>
    </source>
</evidence>
<gene>
    <name evidence="9" type="primary">rlmKL</name>
    <name evidence="9" type="ORF">AB5I84_06320</name>
</gene>
<name>A0ABV4AFZ9_9GAMM</name>
<protein>
    <submittedName>
        <fullName evidence="9">Bifunctional 23S rRNA (Guanine(2069)-N(7))-methyltransferase RlmK/23S rRNA (Guanine(2445)-N(2))-methyltransferase RlmL</fullName>
        <ecNumber evidence="9">2.1.1.173</ecNumber>
        <ecNumber evidence="9">2.1.1.264</ecNumber>
    </submittedName>
</protein>
<dbReference type="Proteomes" id="UP001562065">
    <property type="component" value="Unassembled WGS sequence"/>
</dbReference>
<dbReference type="PANTHER" id="PTHR47313:SF1">
    <property type="entry name" value="RIBOSOMAL RNA LARGE SUBUNIT METHYLTRANSFERASE K_L"/>
    <property type="match status" value="1"/>
</dbReference>
<dbReference type="EC" id="2.1.1.264" evidence="9"/>
<proteinExistence type="predicted"/>
<dbReference type="PANTHER" id="PTHR47313">
    <property type="entry name" value="RIBOSOMAL RNA LARGE SUBUNIT METHYLTRANSFERASE K/L"/>
    <property type="match status" value="1"/>
</dbReference>
<dbReference type="InterPro" id="IPR019614">
    <property type="entry name" value="SAM-dep_methyl-trfase"/>
</dbReference>
<feature type="domain" description="Ribosomal RNA large subunit methyltransferase K/L-like methyltransferase" evidence="6">
    <location>
        <begin position="159"/>
        <end position="376"/>
    </location>
</feature>
<dbReference type="Pfam" id="PF10672">
    <property type="entry name" value="Methyltrans_SAM"/>
    <property type="match status" value="1"/>
</dbReference>
<keyword evidence="4 9" id="KW-0808">Transferase</keyword>
<dbReference type="InterPro" id="IPR017244">
    <property type="entry name" value="23SrRNA_methyltr_KL"/>
</dbReference>
<evidence type="ECO:0000259" key="7">
    <source>
        <dbReference type="Pfam" id="PF10672"/>
    </source>
</evidence>
<dbReference type="EC" id="2.1.1.173" evidence="9"/>
<dbReference type="PROSITE" id="PS00092">
    <property type="entry name" value="N6_MTASE"/>
    <property type="match status" value="1"/>
</dbReference>
<dbReference type="InterPro" id="IPR000241">
    <property type="entry name" value="RlmKL-like_Mtase"/>
</dbReference>
<dbReference type="Gene3D" id="3.30.750.80">
    <property type="entry name" value="RNA methyltransferase domain (HRMD) like"/>
    <property type="match status" value="1"/>
</dbReference>
<keyword evidence="5" id="KW-0949">S-adenosyl-L-methionine</keyword>
<evidence type="ECO:0000256" key="1">
    <source>
        <dbReference type="ARBA" id="ARBA00022490"/>
    </source>
</evidence>
<evidence type="ECO:0000256" key="5">
    <source>
        <dbReference type="ARBA" id="ARBA00022691"/>
    </source>
</evidence>
<keyword evidence="2" id="KW-0698">rRNA processing</keyword>
<dbReference type="SUPFAM" id="SSF53335">
    <property type="entry name" value="S-adenosyl-L-methionine-dependent methyltransferases"/>
    <property type="match status" value="2"/>
</dbReference>
<keyword evidence="10" id="KW-1185">Reference proteome</keyword>
<evidence type="ECO:0000259" key="8">
    <source>
        <dbReference type="Pfam" id="PF22020"/>
    </source>
</evidence>
<comment type="caution">
    <text evidence="9">The sequence shown here is derived from an EMBL/GenBank/DDBJ whole genome shotgun (WGS) entry which is preliminary data.</text>
</comment>
<dbReference type="Pfam" id="PF22020">
    <property type="entry name" value="RlmL_1st"/>
    <property type="match status" value="1"/>
</dbReference>
<dbReference type="EMBL" id="JBGCUO010000001">
    <property type="protein sequence ID" value="MEY1661760.1"/>
    <property type="molecule type" value="Genomic_DNA"/>
</dbReference>
<evidence type="ECO:0000256" key="3">
    <source>
        <dbReference type="ARBA" id="ARBA00022603"/>
    </source>
</evidence>
<dbReference type="InterPro" id="IPR002052">
    <property type="entry name" value="DNA_methylase_N6_adenine_CS"/>
</dbReference>
<dbReference type="Pfam" id="PF01170">
    <property type="entry name" value="UPF0020"/>
    <property type="match status" value="1"/>
</dbReference>